<dbReference type="Gene3D" id="3.30.70.270">
    <property type="match status" value="1"/>
</dbReference>
<dbReference type="SUPFAM" id="SSF55073">
    <property type="entry name" value="Nucleotide cyclase"/>
    <property type="match status" value="1"/>
</dbReference>
<organism evidence="5 6">
    <name type="scientific">Thiomicrorhabdus marina</name>
    <dbReference type="NCBI Taxonomy" id="2818442"/>
    <lineage>
        <taxon>Bacteria</taxon>
        <taxon>Pseudomonadati</taxon>
        <taxon>Pseudomonadota</taxon>
        <taxon>Gammaproteobacteria</taxon>
        <taxon>Thiotrichales</taxon>
        <taxon>Piscirickettsiaceae</taxon>
        <taxon>Thiomicrorhabdus</taxon>
    </lineage>
</organism>
<dbReference type="SUPFAM" id="SSF55785">
    <property type="entry name" value="PYP-like sensor domain (PAS domain)"/>
    <property type="match status" value="1"/>
</dbReference>
<evidence type="ECO:0000256" key="3">
    <source>
        <dbReference type="SAM" id="Phobius"/>
    </source>
</evidence>
<dbReference type="RefSeq" id="WP_208148189.1">
    <property type="nucleotide sequence ID" value="NZ_JAGETV010000005.1"/>
</dbReference>
<dbReference type="Gene3D" id="3.30.450.20">
    <property type="entry name" value="PAS domain"/>
    <property type="match status" value="1"/>
</dbReference>
<dbReference type="CDD" id="cd01949">
    <property type="entry name" value="GGDEF"/>
    <property type="match status" value="1"/>
</dbReference>
<keyword evidence="3" id="KW-1133">Transmembrane helix</keyword>
<feature type="transmembrane region" description="Helical" evidence="3">
    <location>
        <begin position="100"/>
        <end position="131"/>
    </location>
</feature>
<feature type="domain" description="GGDEF" evidence="4">
    <location>
        <begin position="326"/>
        <end position="455"/>
    </location>
</feature>
<feature type="transmembrane region" description="Helical" evidence="3">
    <location>
        <begin position="21"/>
        <end position="39"/>
    </location>
</feature>
<dbReference type="PROSITE" id="PS50887">
    <property type="entry name" value="GGDEF"/>
    <property type="match status" value="1"/>
</dbReference>
<feature type="transmembrane region" description="Helical" evidence="3">
    <location>
        <begin position="45"/>
        <end position="63"/>
    </location>
</feature>
<comment type="caution">
    <text evidence="5">The sequence shown here is derived from an EMBL/GenBank/DDBJ whole genome shotgun (WGS) entry which is preliminary data.</text>
</comment>
<dbReference type="NCBIfam" id="TIGR00254">
    <property type="entry name" value="GGDEF"/>
    <property type="match status" value="1"/>
</dbReference>
<protein>
    <recommendedName>
        <fullName evidence="1">diguanylate cyclase</fullName>
        <ecNumber evidence="1">2.7.7.65</ecNumber>
    </recommendedName>
</protein>
<feature type="transmembrane region" description="Helical" evidence="3">
    <location>
        <begin position="75"/>
        <end position="94"/>
    </location>
</feature>
<reference evidence="5 6" key="1">
    <citation type="submission" date="2021-03" db="EMBL/GenBank/DDBJ databases">
        <title>Thiomicrorhabdus sp.nov.,novel sulfur-oxidizing bacteria isolated from coastal sediment.</title>
        <authorList>
            <person name="Liu X."/>
        </authorList>
    </citation>
    <scope>NUCLEOTIDE SEQUENCE [LARGE SCALE GENOMIC DNA]</scope>
    <source>
        <strain evidence="5 6">6S2-11</strain>
    </source>
</reference>
<accession>A0ABS3Q446</accession>
<dbReference type="Proteomes" id="UP000664835">
    <property type="component" value="Unassembled WGS sequence"/>
</dbReference>
<dbReference type="EMBL" id="JAGETV010000005">
    <property type="protein sequence ID" value="MBO1926739.1"/>
    <property type="molecule type" value="Genomic_DNA"/>
</dbReference>
<dbReference type="InterPro" id="IPR029787">
    <property type="entry name" value="Nucleotide_cyclase"/>
</dbReference>
<dbReference type="InterPro" id="IPR050469">
    <property type="entry name" value="Diguanylate_Cyclase"/>
</dbReference>
<evidence type="ECO:0000256" key="2">
    <source>
        <dbReference type="ARBA" id="ARBA00034247"/>
    </source>
</evidence>
<dbReference type="InterPro" id="IPR035965">
    <property type="entry name" value="PAS-like_dom_sf"/>
</dbReference>
<sequence>MPTIDKDYLSYQQQLAARIRWFALLIFIPITLLIIFHDLIVEKYLMAGVFVVSLLGFLFSFQAHRMRRGNVSSQLVLLSLYLLYLANLFVDFGISPELYYWILVLPILNIFLNRFALQMGWLALFLIPLLVPFPNRNFPIEEVSYDGIALALVAITLLLILVKEFFIKAELNLSEVNRELQYQQKIVDSSIPMLKISLDGTINYASLAIAQLLGKGVNAIIGSNFTDLHLISLSTDPRIWINERKAWDGILYIEMGAKSYWLDAVIKPEFNAFGDKTGFLMIAENITREQSLQNQANHDQLTGALNRRVFDEFIYQAIHEFQRHKDPVCLVVCDLDHFKSINDTFGHLVGDEVLKHFYNLVKDTIRQTDLLARWGGEEFAILLPMTEQNEAVMAIEKVRAKVEASTWPKQIKLTSSFGVCQLQEGWDQSKWFEQADSCLYQAKEYGRNRVVECQTSNK</sequence>
<evidence type="ECO:0000313" key="5">
    <source>
        <dbReference type="EMBL" id="MBO1926739.1"/>
    </source>
</evidence>
<evidence type="ECO:0000313" key="6">
    <source>
        <dbReference type="Proteomes" id="UP000664835"/>
    </source>
</evidence>
<dbReference type="EC" id="2.7.7.65" evidence="1"/>
<dbReference type="PANTHER" id="PTHR45138">
    <property type="entry name" value="REGULATORY COMPONENTS OF SENSORY TRANSDUCTION SYSTEM"/>
    <property type="match status" value="1"/>
</dbReference>
<dbReference type="InterPro" id="IPR043128">
    <property type="entry name" value="Rev_trsase/Diguanyl_cyclase"/>
</dbReference>
<proteinExistence type="predicted"/>
<feature type="transmembrane region" description="Helical" evidence="3">
    <location>
        <begin position="143"/>
        <end position="162"/>
    </location>
</feature>
<comment type="catalytic activity">
    <reaction evidence="2">
        <text>2 GTP = 3',3'-c-di-GMP + 2 diphosphate</text>
        <dbReference type="Rhea" id="RHEA:24898"/>
        <dbReference type="ChEBI" id="CHEBI:33019"/>
        <dbReference type="ChEBI" id="CHEBI:37565"/>
        <dbReference type="ChEBI" id="CHEBI:58805"/>
        <dbReference type="EC" id="2.7.7.65"/>
    </reaction>
</comment>
<keyword evidence="3" id="KW-0472">Membrane</keyword>
<dbReference type="InterPro" id="IPR000160">
    <property type="entry name" value="GGDEF_dom"/>
</dbReference>
<dbReference type="PANTHER" id="PTHR45138:SF9">
    <property type="entry name" value="DIGUANYLATE CYCLASE DGCM-RELATED"/>
    <property type="match status" value="1"/>
</dbReference>
<keyword evidence="6" id="KW-1185">Reference proteome</keyword>
<keyword evidence="3" id="KW-0812">Transmembrane</keyword>
<name>A0ABS3Q446_9GAMM</name>
<evidence type="ECO:0000259" key="4">
    <source>
        <dbReference type="PROSITE" id="PS50887"/>
    </source>
</evidence>
<dbReference type="SMART" id="SM00267">
    <property type="entry name" value="GGDEF"/>
    <property type="match status" value="1"/>
</dbReference>
<evidence type="ECO:0000256" key="1">
    <source>
        <dbReference type="ARBA" id="ARBA00012528"/>
    </source>
</evidence>
<dbReference type="Pfam" id="PF00990">
    <property type="entry name" value="GGDEF"/>
    <property type="match status" value="1"/>
</dbReference>
<gene>
    <name evidence="5" type="ORF">J3998_04055</name>
</gene>